<dbReference type="STRING" id="1121898.GCA_000422725_02658"/>
<dbReference type="AlphaFoldDB" id="A0A0A2MK09"/>
<dbReference type="InterPro" id="IPR025698">
    <property type="entry name" value="2TM_dom"/>
</dbReference>
<name>A0A0A2MK09_9FLAO</name>
<evidence type="ECO:0000313" key="3">
    <source>
        <dbReference type="EMBL" id="KGO92977.1"/>
    </source>
</evidence>
<keyword evidence="1" id="KW-1133">Transmembrane helix</keyword>
<dbReference type="eggNOG" id="COG2972">
    <property type="taxonomic scope" value="Bacteria"/>
</dbReference>
<keyword evidence="4" id="KW-1185">Reference proteome</keyword>
<keyword evidence="3" id="KW-0418">Kinase</keyword>
<gene>
    <name evidence="3" type="ORF">Q766_10160</name>
</gene>
<keyword evidence="3" id="KW-0808">Transferase</keyword>
<evidence type="ECO:0000256" key="1">
    <source>
        <dbReference type="SAM" id="Phobius"/>
    </source>
</evidence>
<feature type="transmembrane region" description="Helical" evidence="1">
    <location>
        <begin position="22"/>
        <end position="42"/>
    </location>
</feature>
<organism evidence="3 4">
    <name type="scientific">Flavobacterium subsaxonicum WB 4.1-42 = DSM 21790</name>
    <dbReference type="NCBI Taxonomy" id="1121898"/>
    <lineage>
        <taxon>Bacteria</taxon>
        <taxon>Pseudomonadati</taxon>
        <taxon>Bacteroidota</taxon>
        <taxon>Flavobacteriia</taxon>
        <taxon>Flavobacteriales</taxon>
        <taxon>Flavobacteriaceae</taxon>
        <taxon>Flavobacterium</taxon>
    </lineage>
</organism>
<keyword evidence="1" id="KW-0472">Membrane</keyword>
<dbReference type="GO" id="GO:0016301">
    <property type="term" value="F:kinase activity"/>
    <property type="evidence" value="ECO:0007669"/>
    <property type="project" value="UniProtKB-KW"/>
</dbReference>
<feature type="domain" description="2TM" evidence="2">
    <location>
        <begin position="12"/>
        <end position="89"/>
    </location>
</feature>
<dbReference type="EMBL" id="JRLY01000007">
    <property type="protein sequence ID" value="KGO92977.1"/>
    <property type="molecule type" value="Genomic_DNA"/>
</dbReference>
<evidence type="ECO:0000259" key="2">
    <source>
        <dbReference type="Pfam" id="PF13239"/>
    </source>
</evidence>
<accession>A0A0A2MK09</accession>
<evidence type="ECO:0000313" key="4">
    <source>
        <dbReference type="Proteomes" id="UP000030111"/>
    </source>
</evidence>
<keyword evidence="1" id="KW-0812">Transmembrane</keyword>
<dbReference type="Pfam" id="PF13239">
    <property type="entry name" value="2TM"/>
    <property type="match status" value="1"/>
</dbReference>
<sequence length="95" mass="11382">MEDIDIEVYKNVKKRVRDIKRFYINLTSYVVVIFTLFAINMLTYPYYLWFLWPALGWGVAIALHGMSVFNLTPFLGAGWEERKIQELVEKEKRKF</sequence>
<feature type="transmembrane region" description="Helical" evidence="1">
    <location>
        <begin position="54"/>
        <end position="75"/>
    </location>
</feature>
<dbReference type="RefSeq" id="WP_026992992.1">
    <property type="nucleotide sequence ID" value="NZ_JRLY01000007.1"/>
</dbReference>
<dbReference type="OrthoDB" id="8965954at2"/>
<comment type="caution">
    <text evidence="3">The sequence shown here is derived from an EMBL/GenBank/DDBJ whole genome shotgun (WGS) entry which is preliminary data.</text>
</comment>
<proteinExistence type="predicted"/>
<protein>
    <submittedName>
        <fullName evidence="3">Histidine kinase</fullName>
    </submittedName>
</protein>
<dbReference type="Proteomes" id="UP000030111">
    <property type="component" value="Unassembled WGS sequence"/>
</dbReference>
<reference evidence="3 4" key="1">
    <citation type="submission" date="2013-09" db="EMBL/GenBank/DDBJ databases">
        <authorList>
            <person name="Zeng Z."/>
            <person name="Chen C."/>
        </authorList>
    </citation>
    <scope>NUCLEOTIDE SEQUENCE [LARGE SCALE GENOMIC DNA]</scope>
    <source>
        <strain evidence="3 4">WB 4.1-42</strain>
    </source>
</reference>